<dbReference type="Proteomes" id="UP000783588">
    <property type="component" value="Unassembled WGS sequence"/>
</dbReference>
<dbReference type="Pfam" id="PF13811">
    <property type="entry name" value="DUF4186"/>
    <property type="match status" value="1"/>
</dbReference>
<comment type="caution">
    <text evidence="1">The sequence shown here is derived from an EMBL/GenBank/DDBJ whole genome shotgun (WGS) entry which is preliminary data.</text>
</comment>
<proteinExistence type="predicted"/>
<evidence type="ECO:0000313" key="1">
    <source>
        <dbReference type="EMBL" id="MBU5491195.1"/>
    </source>
</evidence>
<accession>A0ABS6EUP0</accession>
<dbReference type="RefSeq" id="WP_216470905.1">
    <property type="nucleotide sequence ID" value="NZ_JAHLQI010000006.1"/>
</dbReference>
<keyword evidence="2" id="KW-1185">Reference proteome</keyword>
<sequence>MAQRDLSDLFFRLSRSAFRSRFYLKPKDREYVWTKGMDTVRRHAYDFVRQRLAPAVIPNDGKQTPMRGHPVFLAQHATATCCRGCLWKWHHIPAGTALTPEQQDYVVDVIMTWIEREMRG</sequence>
<dbReference type="InterPro" id="IPR020378">
    <property type="entry name" value="DUF4186"/>
</dbReference>
<evidence type="ECO:0000313" key="2">
    <source>
        <dbReference type="Proteomes" id="UP000783588"/>
    </source>
</evidence>
<protein>
    <submittedName>
        <fullName evidence="1">DUF4186 domain-containing protein</fullName>
    </submittedName>
</protein>
<reference evidence="1 2" key="1">
    <citation type="submission" date="2021-06" db="EMBL/GenBank/DDBJ databases">
        <authorList>
            <person name="Sun Q."/>
            <person name="Li D."/>
        </authorList>
    </citation>
    <scope>NUCLEOTIDE SEQUENCE [LARGE SCALE GENOMIC DNA]</scope>
    <source>
        <strain evidence="1 2">MSJd-7</strain>
    </source>
</reference>
<gene>
    <name evidence="1" type="ORF">KQI75_11310</name>
</gene>
<name>A0ABS6EUP0_9FIRM</name>
<dbReference type="EMBL" id="JAHLQI010000006">
    <property type="protein sequence ID" value="MBU5491195.1"/>
    <property type="molecule type" value="Genomic_DNA"/>
</dbReference>
<organism evidence="1 2">
    <name type="scientific">Butyricicoccus intestinisimiae</name>
    <dbReference type="NCBI Taxonomy" id="2841509"/>
    <lineage>
        <taxon>Bacteria</taxon>
        <taxon>Bacillati</taxon>
        <taxon>Bacillota</taxon>
        <taxon>Clostridia</taxon>
        <taxon>Eubacteriales</taxon>
        <taxon>Butyricicoccaceae</taxon>
        <taxon>Butyricicoccus</taxon>
    </lineage>
</organism>